<feature type="domain" description="Porin" evidence="12">
    <location>
        <begin position="9"/>
        <end position="321"/>
    </location>
</feature>
<dbReference type="SUPFAM" id="SSF56935">
    <property type="entry name" value="Porins"/>
    <property type="match status" value="1"/>
</dbReference>
<evidence type="ECO:0000256" key="10">
    <source>
        <dbReference type="ARBA" id="ARBA00023237"/>
    </source>
</evidence>
<evidence type="ECO:0000256" key="3">
    <source>
        <dbReference type="ARBA" id="ARBA00022448"/>
    </source>
</evidence>
<evidence type="ECO:0000259" key="12">
    <source>
        <dbReference type="Pfam" id="PF13609"/>
    </source>
</evidence>
<comment type="subcellular location">
    <subcellularLocation>
        <location evidence="1">Cell outer membrane</location>
        <topology evidence="1">Multi-pass membrane protein</topology>
    </subcellularLocation>
</comment>
<dbReference type="EMBL" id="CP017755">
    <property type="protein sequence ID" value="AOZ09313.1"/>
    <property type="molecule type" value="Genomic_DNA"/>
</dbReference>
<evidence type="ECO:0000256" key="8">
    <source>
        <dbReference type="ARBA" id="ARBA00023114"/>
    </source>
</evidence>
<evidence type="ECO:0000256" key="5">
    <source>
        <dbReference type="ARBA" id="ARBA00022692"/>
    </source>
</evidence>
<proteinExistence type="predicted"/>
<name>A0ABM7D8G1_9BURK</name>
<organism evidence="13 14">
    <name type="scientific">Cupriavidus malaysiensis</name>
    <dbReference type="NCBI Taxonomy" id="367825"/>
    <lineage>
        <taxon>Bacteria</taxon>
        <taxon>Pseudomonadati</taxon>
        <taxon>Pseudomonadota</taxon>
        <taxon>Betaproteobacteria</taxon>
        <taxon>Burkholderiales</taxon>
        <taxon>Burkholderiaceae</taxon>
        <taxon>Cupriavidus</taxon>
    </lineage>
</organism>
<dbReference type="Pfam" id="PF13609">
    <property type="entry name" value="Porin_4"/>
    <property type="match status" value="1"/>
</dbReference>
<dbReference type="InterPro" id="IPR033900">
    <property type="entry name" value="Gram_neg_porin_domain"/>
</dbReference>
<protein>
    <recommendedName>
        <fullName evidence="12">Porin domain-containing protein</fullName>
    </recommendedName>
</protein>
<evidence type="ECO:0000313" key="14">
    <source>
        <dbReference type="Proteomes" id="UP000177515"/>
    </source>
</evidence>
<keyword evidence="10" id="KW-0998">Cell outer membrane</keyword>
<keyword evidence="14" id="KW-1185">Reference proteome</keyword>
<evidence type="ECO:0000256" key="11">
    <source>
        <dbReference type="SAM" id="SignalP"/>
    </source>
</evidence>
<keyword evidence="5" id="KW-0812">Transmembrane</keyword>
<keyword evidence="8" id="KW-0626">Porin</keyword>
<comment type="subunit">
    <text evidence="2">Homotrimer.</text>
</comment>
<feature type="chain" id="PRO_5045272281" description="Porin domain-containing protein" evidence="11">
    <location>
        <begin position="21"/>
        <end position="365"/>
    </location>
</feature>
<evidence type="ECO:0000313" key="13">
    <source>
        <dbReference type="EMBL" id="AOZ09313.1"/>
    </source>
</evidence>
<dbReference type="InterPro" id="IPR023614">
    <property type="entry name" value="Porin_dom_sf"/>
</dbReference>
<reference evidence="13 14" key="1">
    <citation type="submission" date="2016-10" db="EMBL/GenBank/DDBJ databases">
        <title>Complete genome sequences of three Cupriavidus strains isolated from various Malaysian environments.</title>
        <authorList>
            <person name="Abdullah A.A.-A."/>
            <person name="Shafie N.A.H."/>
            <person name="Lau N.S."/>
        </authorList>
    </citation>
    <scope>NUCLEOTIDE SEQUENCE [LARGE SCALE GENOMIC DNA]</scope>
    <source>
        <strain evidence="13 14">USMAA1020</strain>
    </source>
</reference>
<keyword evidence="3" id="KW-0813">Transport</keyword>
<dbReference type="RefSeq" id="WP_071071920.1">
    <property type="nucleotide sequence ID" value="NZ_CP017755.1"/>
</dbReference>
<dbReference type="PANTHER" id="PTHR34501">
    <property type="entry name" value="PROTEIN YDDL-RELATED"/>
    <property type="match status" value="1"/>
</dbReference>
<keyword evidence="9" id="KW-0472">Membrane</keyword>
<keyword evidence="4" id="KW-1134">Transmembrane beta strand</keyword>
<gene>
    <name evidence="13" type="ORF">BKK80_26330</name>
</gene>
<keyword evidence="7" id="KW-0406">Ion transport</keyword>
<evidence type="ECO:0000256" key="4">
    <source>
        <dbReference type="ARBA" id="ARBA00022452"/>
    </source>
</evidence>
<evidence type="ECO:0000256" key="2">
    <source>
        <dbReference type="ARBA" id="ARBA00011233"/>
    </source>
</evidence>
<feature type="signal peptide" evidence="11">
    <location>
        <begin position="1"/>
        <end position="20"/>
    </location>
</feature>
<evidence type="ECO:0000256" key="9">
    <source>
        <dbReference type="ARBA" id="ARBA00023136"/>
    </source>
</evidence>
<dbReference type="InterPro" id="IPR050298">
    <property type="entry name" value="Gram-neg_bact_OMP"/>
</dbReference>
<dbReference type="CDD" id="cd00342">
    <property type="entry name" value="gram_neg_porins"/>
    <property type="match status" value="1"/>
</dbReference>
<sequence>MKKSRAWLALLPLIPGSALAQSSVTLYGIVDAGIEYINSVPNSGGGSSLVRMSTGNLSTSRWGLRGVEDLGGGLKGVFVLENGFDLDTGSANQGGRLFGRQAFVGLQQQFGTLTFGRHQNLLYDFSSSFDPMVIATRYSVIMHDKWMSGRADNSIKFYGASGPVNYGLLYSTGYDSQAGGEIPGAYKAGKEWSASLGYASGPFAIGSAYDEARGSTVALQDNVERRATLGLSYQFGPAKVLAGYRYYHGIFDSTGTSLLTNLYWAGVQYRATPALTVTGAVYYTDVAHTSADPYSFVLSGSYALSKRTDLYTILGYAKNRDGSGLSLTGLNPSLNPAATTLVNTSAQVANGENQFGAIVGVRHRF</sequence>
<keyword evidence="6 11" id="KW-0732">Signal</keyword>
<evidence type="ECO:0000256" key="7">
    <source>
        <dbReference type="ARBA" id="ARBA00023065"/>
    </source>
</evidence>
<evidence type="ECO:0000256" key="1">
    <source>
        <dbReference type="ARBA" id="ARBA00004571"/>
    </source>
</evidence>
<accession>A0ABM7D8G1</accession>
<evidence type="ECO:0000256" key="6">
    <source>
        <dbReference type="ARBA" id="ARBA00022729"/>
    </source>
</evidence>
<dbReference type="PANTHER" id="PTHR34501:SF9">
    <property type="entry name" value="MAJOR OUTER MEMBRANE PROTEIN P.IA"/>
    <property type="match status" value="1"/>
</dbReference>
<dbReference type="Proteomes" id="UP000177515">
    <property type="component" value="Chromosome 2"/>
</dbReference>
<dbReference type="Gene3D" id="2.40.160.10">
    <property type="entry name" value="Porin"/>
    <property type="match status" value="1"/>
</dbReference>